<dbReference type="Proteomes" id="UP000826587">
    <property type="component" value="Plasmid pP136-1"/>
</dbReference>
<proteinExistence type="predicted"/>
<accession>A0ABD7FNY7</accession>
<dbReference type="EMBL" id="CP080224">
    <property type="protein sequence ID" value="QYE42140.1"/>
    <property type="molecule type" value="Genomic_DNA"/>
</dbReference>
<dbReference type="RefSeq" id="WP_166740922.1">
    <property type="nucleotide sequence ID" value="NZ_CP080224.1"/>
</dbReference>
<sequence length="72" mass="8358">MIWQASPTQPCTKMMEKQVAKNNNSLKQHVFNMLSAGSELKEVKRFLTSKRLKARPALMNPLMIFIKIIKLR</sequence>
<name>A0ABD7FNY7_ECOLX</name>
<reference evidence="1 2" key="1">
    <citation type="submission" date="2021-07" db="EMBL/GenBank/DDBJ databases">
        <title>Wild boars as the reservoir of a highly virulent clone of hybrid Shiga toxigenic and enterotoxigenic Escherichia coli responsible of edema disease.</title>
        <authorList>
            <person name="Perrat A."/>
            <person name="Branchu P."/>
            <person name="Decors A."/>
            <person name="Turci S."/>
            <person name="Bayon-Auboyer M.-H."/>
            <person name="Petit G."/>
            <person name="Grosbois V."/>
            <person name="Brugere H."/>
            <person name="Auvray F."/>
            <person name="Oswald E."/>
        </authorList>
    </citation>
    <scope>NUCLEOTIDE SEQUENCE [LARGE SCALE GENOMIC DNA]</scope>
    <source>
        <strain evidence="1 2">P13-6</strain>
        <plasmid evidence="1 2">pP136-1</plasmid>
    </source>
</reference>
<evidence type="ECO:0008006" key="3">
    <source>
        <dbReference type="Google" id="ProtNLM"/>
    </source>
</evidence>
<evidence type="ECO:0000313" key="1">
    <source>
        <dbReference type="EMBL" id="QYE42140.1"/>
    </source>
</evidence>
<geneLocation type="plasmid" evidence="1 2">
    <name>pP136-1</name>
</geneLocation>
<keyword evidence="1" id="KW-0614">Plasmid</keyword>
<organism evidence="1 2">
    <name type="scientific">Escherichia coli O141:H4</name>
    <dbReference type="NCBI Taxonomy" id="2861806"/>
    <lineage>
        <taxon>Bacteria</taxon>
        <taxon>Pseudomonadati</taxon>
        <taxon>Pseudomonadota</taxon>
        <taxon>Gammaproteobacteria</taxon>
        <taxon>Enterobacterales</taxon>
        <taxon>Enterobacteriaceae</taxon>
        <taxon>Escherichia</taxon>
    </lineage>
</organism>
<dbReference type="AlphaFoldDB" id="A0ABD7FNY7"/>
<gene>
    <name evidence="1" type="ORF">KZW89_25630</name>
</gene>
<protein>
    <recommendedName>
        <fullName evidence="3">Transposase</fullName>
    </recommendedName>
</protein>
<evidence type="ECO:0000313" key="2">
    <source>
        <dbReference type="Proteomes" id="UP000826587"/>
    </source>
</evidence>